<evidence type="ECO:0000313" key="1">
    <source>
        <dbReference type="EMBL" id="CAD8100916.1"/>
    </source>
</evidence>
<proteinExistence type="predicted"/>
<organism evidence="1 2">
    <name type="scientific">Paramecium primaurelia</name>
    <dbReference type="NCBI Taxonomy" id="5886"/>
    <lineage>
        <taxon>Eukaryota</taxon>
        <taxon>Sar</taxon>
        <taxon>Alveolata</taxon>
        <taxon>Ciliophora</taxon>
        <taxon>Intramacronucleata</taxon>
        <taxon>Oligohymenophorea</taxon>
        <taxon>Peniculida</taxon>
        <taxon>Parameciidae</taxon>
        <taxon>Paramecium</taxon>
    </lineage>
</organism>
<dbReference type="Proteomes" id="UP000688137">
    <property type="component" value="Unassembled WGS sequence"/>
</dbReference>
<accession>A0A8S1PCK7</accession>
<sequence>MDFKSRFKGKMTVMNKDGVIAMVNKPSLPIVKSNQYYQENDNSSPTKKQTSLYTEGIRETKSHVFTNIQTSPKQRNQTNYSQKFSNTGNQVIKSTQIPSKQQPYFDEQNKQLKQLQLRIQPDFNQIDMDEYEIVAIPKTMLGQLRQQMSVDRYALTHSFVPDKKQLFQFPQFSPEVTTQNTQNHQTPLLKKQYTIDTATMQQKPFFNKQKSEKLDKTNKVIQQAGLGTLRYNSYTNR</sequence>
<keyword evidence="2" id="KW-1185">Reference proteome</keyword>
<dbReference type="EMBL" id="CAJJDM010000117">
    <property type="protein sequence ID" value="CAD8100916.1"/>
    <property type="molecule type" value="Genomic_DNA"/>
</dbReference>
<dbReference type="AlphaFoldDB" id="A0A8S1PCK7"/>
<comment type="caution">
    <text evidence="1">The sequence shown here is derived from an EMBL/GenBank/DDBJ whole genome shotgun (WGS) entry which is preliminary data.</text>
</comment>
<gene>
    <name evidence="1" type="ORF">PPRIM_AZ9-3.1.T1140017</name>
</gene>
<reference evidence="1" key="1">
    <citation type="submission" date="2021-01" db="EMBL/GenBank/DDBJ databases">
        <authorList>
            <consortium name="Genoscope - CEA"/>
            <person name="William W."/>
        </authorList>
    </citation>
    <scope>NUCLEOTIDE SEQUENCE</scope>
</reference>
<dbReference type="OMA" id="IAMVNKP"/>
<evidence type="ECO:0000313" key="2">
    <source>
        <dbReference type="Proteomes" id="UP000688137"/>
    </source>
</evidence>
<protein>
    <submittedName>
        <fullName evidence="1">Uncharacterized protein</fullName>
    </submittedName>
</protein>
<name>A0A8S1PCK7_PARPR</name>